<dbReference type="EMBL" id="JAYMYQ010000002">
    <property type="protein sequence ID" value="KAK7349986.1"/>
    <property type="molecule type" value="Genomic_DNA"/>
</dbReference>
<evidence type="ECO:0000313" key="3">
    <source>
        <dbReference type="Proteomes" id="UP001367508"/>
    </source>
</evidence>
<dbReference type="Proteomes" id="UP001367508">
    <property type="component" value="Unassembled WGS sequence"/>
</dbReference>
<gene>
    <name evidence="2" type="ORF">VNO77_07967</name>
</gene>
<evidence type="ECO:0000256" key="1">
    <source>
        <dbReference type="SAM" id="MobiDB-lite"/>
    </source>
</evidence>
<evidence type="ECO:0000313" key="2">
    <source>
        <dbReference type="EMBL" id="KAK7349986.1"/>
    </source>
</evidence>
<comment type="caution">
    <text evidence="2">The sequence shown here is derived from an EMBL/GenBank/DDBJ whole genome shotgun (WGS) entry which is preliminary data.</text>
</comment>
<sequence length="135" mass="15332">MNSSDLTALKGSRVPLRASSKMDVAVSWSPKSTLLALPLTPRFHPPTTSTWEYCINVGTNWLTLKSPWRSNKRDETDQSQNPGSTCRKACMVSRRRSYDKVKPLRNSLGLHIRTVRPCTSSFRSLRNQKEPNRVT</sequence>
<organism evidence="2 3">
    <name type="scientific">Canavalia gladiata</name>
    <name type="common">Sword bean</name>
    <name type="synonym">Dolichos gladiatus</name>
    <dbReference type="NCBI Taxonomy" id="3824"/>
    <lineage>
        <taxon>Eukaryota</taxon>
        <taxon>Viridiplantae</taxon>
        <taxon>Streptophyta</taxon>
        <taxon>Embryophyta</taxon>
        <taxon>Tracheophyta</taxon>
        <taxon>Spermatophyta</taxon>
        <taxon>Magnoliopsida</taxon>
        <taxon>eudicotyledons</taxon>
        <taxon>Gunneridae</taxon>
        <taxon>Pentapetalae</taxon>
        <taxon>rosids</taxon>
        <taxon>fabids</taxon>
        <taxon>Fabales</taxon>
        <taxon>Fabaceae</taxon>
        <taxon>Papilionoideae</taxon>
        <taxon>50 kb inversion clade</taxon>
        <taxon>NPAAA clade</taxon>
        <taxon>indigoferoid/millettioid clade</taxon>
        <taxon>Phaseoleae</taxon>
        <taxon>Canavalia</taxon>
    </lineage>
</organism>
<accession>A0AAN9QWV8</accession>
<reference evidence="2 3" key="1">
    <citation type="submission" date="2024-01" db="EMBL/GenBank/DDBJ databases">
        <title>The genomes of 5 underutilized Papilionoideae crops provide insights into root nodulation and disease resistanc.</title>
        <authorList>
            <person name="Jiang F."/>
        </authorList>
    </citation>
    <scope>NUCLEOTIDE SEQUENCE [LARGE SCALE GENOMIC DNA]</scope>
    <source>
        <strain evidence="2">LVBAO_FW01</strain>
        <tissue evidence="2">Leaves</tissue>
    </source>
</reference>
<proteinExistence type="predicted"/>
<name>A0AAN9QWV8_CANGL</name>
<dbReference type="AlphaFoldDB" id="A0AAN9QWV8"/>
<keyword evidence="3" id="KW-1185">Reference proteome</keyword>
<protein>
    <submittedName>
        <fullName evidence="2">Uncharacterized protein</fullName>
    </submittedName>
</protein>
<feature type="region of interest" description="Disordered" evidence="1">
    <location>
        <begin position="66"/>
        <end position="87"/>
    </location>
</feature>